<reference evidence="1 2" key="1">
    <citation type="journal article" date="2014" name="PLoS Genet.">
        <title>Phylogenetically driven sequencing of extremely halophilic archaea reveals strategies for static and dynamic osmo-response.</title>
        <authorList>
            <person name="Becker E.A."/>
            <person name="Seitzer P.M."/>
            <person name="Tritt A."/>
            <person name="Larsen D."/>
            <person name="Krusor M."/>
            <person name="Yao A.I."/>
            <person name="Wu D."/>
            <person name="Madern D."/>
            <person name="Eisen J.A."/>
            <person name="Darling A.E."/>
            <person name="Facciotti M.T."/>
        </authorList>
    </citation>
    <scope>NUCLEOTIDE SEQUENCE [LARGE SCALE GENOMIC DNA]</scope>
    <source>
        <strain evidence="1 2">JCM 14978</strain>
    </source>
</reference>
<dbReference type="PATRIC" id="fig|1230456.3.peg.2870"/>
<dbReference type="OrthoDB" id="203178at2157"/>
<keyword evidence="1" id="KW-0378">Hydrolase</keyword>
<gene>
    <name evidence="1" type="ORF">C468_14397</name>
</gene>
<proteinExistence type="predicted"/>
<evidence type="ECO:0000313" key="2">
    <source>
        <dbReference type="Proteomes" id="UP000011546"/>
    </source>
</evidence>
<protein>
    <submittedName>
        <fullName evidence="1">UvrD/REP helicase</fullName>
    </submittedName>
</protein>
<sequence length="57" mass="6469">MTAGYAAYERELDERNLIDSDGLVVETAALMDSPVGEEIAERWEYGRVKLEDEADEF</sequence>
<organism evidence="1 2">
    <name type="scientific">Halorubrum kocurii JCM 14978</name>
    <dbReference type="NCBI Taxonomy" id="1230456"/>
    <lineage>
        <taxon>Archaea</taxon>
        <taxon>Methanobacteriati</taxon>
        <taxon>Methanobacteriota</taxon>
        <taxon>Stenosarchaea group</taxon>
        <taxon>Halobacteria</taxon>
        <taxon>Halobacteriales</taxon>
        <taxon>Haloferacaceae</taxon>
        <taxon>Halorubrum</taxon>
    </lineage>
</organism>
<keyword evidence="1" id="KW-0547">Nucleotide-binding</keyword>
<dbReference type="GO" id="GO:0004386">
    <property type="term" value="F:helicase activity"/>
    <property type="evidence" value="ECO:0007669"/>
    <property type="project" value="UniProtKB-KW"/>
</dbReference>
<dbReference type="EMBL" id="AOJH01000086">
    <property type="protein sequence ID" value="EMA59437.1"/>
    <property type="molecule type" value="Genomic_DNA"/>
</dbReference>
<keyword evidence="2" id="KW-1185">Reference proteome</keyword>
<dbReference type="AlphaFoldDB" id="M0NNC2"/>
<keyword evidence="1" id="KW-0347">Helicase</keyword>
<keyword evidence="1" id="KW-0067">ATP-binding</keyword>
<accession>M0NNC2</accession>
<comment type="caution">
    <text evidence="1">The sequence shown here is derived from an EMBL/GenBank/DDBJ whole genome shotgun (WGS) entry which is preliminary data.</text>
</comment>
<dbReference type="RefSeq" id="WP_008849543.1">
    <property type="nucleotide sequence ID" value="NZ_AOJH01000086.1"/>
</dbReference>
<evidence type="ECO:0000313" key="1">
    <source>
        <dbReference type="EMBL" id="EMA59437.1"/>
    </source>
</evidence>
<name>M0NNC2_9EURY</name>
<dbReference type="Proteomes" id="UP000011546">
    <property type="component" value="Unassembled WGS sequence"/>
</dbReference>